<feature type="region of interest" description="Disordered" evidence="1">
    <location>
        <begin position="195"/>
        <end position="230"/>
    </location>
</feature>
<feature type="region of interest" description="Disordered" evidence="1">
    <location>
        <begin position="1"/>
        <end position="27"/>
    </location>
</feature>
<comment type="caution">
    <text evidence="3">The sequence shown here is derived from an EMBL/GenBank/DDBJ whole genome shotgun (WGS) entry which is preliminary data.</text>
</comment>
<dbReference type="Gene3D" id="1.20.1260.10">
    <property type="match status" value="1"/>
</dbReference>
<sequence>MRKVKSSKTTRNSSAEQLKQNSSRENRGAALSRRAFFGRSAQAIGAAVAVTVLSGSGLLAGCESTHTKPDQKLSDLYAQANAVAGSLDASEHHDAAVFVHAHADVLRQEIRRICGTDKDGNSPSTCSDSTLDSEGNSGNPQPAGGNSDEELFQKLKDLRSSVVSVASQADTKRNNGLLVSIASSLSVIAAQTSLGDSDSANTGTAQANNAATHSSPTATSGSSSGNRRPNKADVTAMTTLLTTEYQIIYGFGLALPFADSALKKSIESAANKHRATRDRIISWLEDQAKVSQNNIPLADAAHSFAAPPTDSDTAHQFLINLELFACSRTYDQARAMNTGSAMDIASSLITHSAVDAAYFIDKAGGNAMNDDRLRLPGMGTSANI</sequence>
<dbReference type="InterPro" id="IPR012347">
    <property type="entry name" value="Ferritin-like"/>
</dbReference>
<dbReference type="InterPro" id="IPR029447">
    <property type="entry name" value="DUF4439"/>
</dbReference>
<accession>A0A2W5SSS2</accession>
<dbReference type="AlphaFoldDB" id="A0A2W5SSS2"/>
<feature type="compositionally biased region" description="Polar residues" evidence="1">
    <location>
        <begin position="121"/>
        <end position="140"/>
    </location>
</feature>
<reference evidence="3 4" key="1">
    <citation type="submission" date="2017-08" db="EMBL/GenBank/DDBJ databases">
        <title>Infants hospitalized years apart are colonized by the same room-sourced microbial strains.</title>
        <authorList>
            <person name="Brooks B."/>
            <person name="Olm M.R."/>
            <person name="Firek B.A."/>
            <person name="Baker R."/>
            <person name="Thomas B.C."/>
            <person name="Morowitz M.J."/>
            <person name="Banfield J.F."/>
        </authorList>
    </citation>
    <scope>NUCLEOTIDE SEQUENCE [LARGE SCALE GENOMIC DNA]</scope>
    <source>
        <strain evidence="3">S2_003_000_R1_3</strain>
    </source>
</reference>
<gene>
    <name evidence="3" type="ORF">DI525_03190</name>
</gene>
<organism evidence="3 4">
    <name type="scientific">Corynebacterium kroppenstedtii</name>
    <dbReference type="NCBI Taxonomy" id="161879"/>
    <lineage>
        <taxon>Bacteria</taxon>
        <taxon>Bacillati</taxon>
        <taxon>Actinomycetota</taxon>
        <taxon>Actinomycetes</taxon>
        <taxon>Mycobacteriales</taxon>
        <taxon>Corynebacteriaceae</taxon>
        <taxon>Corynebacterium</taxon>
    </lineage>
</organism>
<proteinExistence type="predicted"/>
<dbReference type="EMBL" id="QFRA01000004">
    <property type="protein sequence ID" value="PZR05882.1"/>
    <property type="molecule type" value="Genomic_DNA"/>
</dbReference>
<feature type="region of interest" description="Disordered" evidence="1">
    <location>
        <begin position="116"/>
        <end position="148"/>
    </location>
</feature>
<evidence type="ECO:0000256" key="1">
    <source>
        <dbReference type="SAM" id="MobiDB-lite"/>
    </source>
</evidence>
<dbReference type="SUPFAM" id="SSF47240">
    <property type="entry name" value="Ferritin-like"/>
    <property type="match status" value="1"/>
</dbReference>
<evidence type="ECO:0000313" key="4">
    <source>
        <dbReference type="Proteomes" id="UP000249432"/>
    </source>
</evidence>
<dbReference type="InterPro" id="IPR009078">
    <property type="entry name" value="Ferritin-like_SF"/>
</dbReference>
<evidence type="ECO:0000313" key="3">
    <source>
        <dbReference type="EMBL" id="PZR05882.1"/>
    </source>
</evidence>
<feature type="compositionally biased region" description="Low complexity" evidence="1">
    <location>
        <begin position="200"/>
        <end position="226"/>
    </location>
</feature>
<dbReference type="Proteomes" id="UP000249432">
    <property type="component" value="Unassembled WGS sequence"/>
</dbReference>
<feature type="domain" description="DUF4439" evidence="2">
    <location>
        <begin position="236"/>
        <end position="378"/>
    </location>
</feature>
<evidence type="ECO:0000259" key="2">
    <source>
        <dbReference type="Pfam" id="PF14530"/>
    </source>
</evidence>
<name>A0A2W5SSS2_9CORY</name>
<dbReference type="Pfam" id="PF14530">
    <property type="entry name" value="DUF4439"/>
    <property type="match status" value="1"/>
</dbReference>
<protein>
    <recommendedName>
        <fullName evidence="2">DUF4439 domain-containing protein</fullName>
    </recommendedName>
</protein>
<feature type="compositionally biased region" description="Polar residues" evidence="1">
    <location>
        <begin position="9"/>
        <end position="21"/>
    </location>
</feature>